<evidence type="ECO:0000313" key="4">
    <source>
        <dbReference type="Proteomes" id="UP001054837"/>
    </source>
</evidence>
<gene>
    <name evidence="3" type="primary">Sccpdh_2</name>
    <name evidence="3" type="ORF">CDAR_86671</name>
</gene>
<dbReference type="Gene3D" id="3.40.50.720">
    <property type="entry name" value="NAD(P)-binding Rossmann-like Domain"/>
    <property type="match status" value="1"/>
</dbReference>
<dbReference type="PANTHER" id="PTHR12286">
    <property type="entry name" value="SACCHAROPINE DEHYDROGENASE-LIKE OXIDOREDUCTASE"/>
    <property type="match status" value="1"/>
</dbReference>
<evidence type="ECO:0000256" key="1">
    <source>
        <dbReference type="ARBA" id="ARBA00038048"/>
    </source>
</evidence>
<dbReference type="PANTHER" id="PTHR12286:SF5">
    <property type="entry name" value="SACCHAROPINE DEHYDROGENASE-LIKE OXIDOREDUCTASE"/>
    <property type="match status" value="1"/>
</dbReference>
<keyword evidence="4" id="KW-1185">Reference proteome</keyword>
<dbReference type="EMBL" id="BPLQ01002315">
    <property type="protein sequence ID" value="GIX91332.1"/>
    <property type="molecule type" value="Genomic_DNA"/>
</dbReference>
<dbReference type="Proteomes" id="UP001054837">
    <property type="component" value="Unassembled WGS sequence"/>
</dbReference>
<dbReference type="SUPFAM" id="SSF51735">
    <property type="entry name" value="NAD(P)-binding Rossmann-fold domains"/>
    <property type="match status" value="1"/>
</dbReference>
<dbReference type="GO" id="GO:0009247">
    <property type="term" value="P:glycolipid biosynthetic process"/>
    <property type="evidence" value="ECO:0007669"/>
    <property type="project" value="TreeGrafter"/>
</dbReference>
<dbReference type="Pfam" id="PF03435">
    <property type="entry name" value="Sacchrp_dh_NADP"/>
    <property type="match status" value="1"/>
</dbReference>
<accession>A0AAV4P881</accession>
<sequence length="235" mass="26087">MGASGLTGRYAIEELSYSVKSSGVKWAIAGRNLEKLKSALDTVQEYLGNEINIKDVPVIKADVGDSLSVLEMCKRTKLLLNCVGPYNLYGGEMIVINCIQCKTHCIDISAEIKYLDTVQANYFNVAREKGVYIIEACGLGSLPTDYGIALLMKKFPGGLESVEYFIEFIAESQRMTTGYGTYLSGVHSITDYFNSSEYRKQVEANVFRKKITDTSDSVTSYIKRFPERDVVILGV</sequence>
<dbReference type="InterPro" id="IPR005097">
    <property type="entry name" value="Sacchrp_dh_NADP-bd"/>
</dbReference>
<comment type="caution">
    <text evidence="3">The sequence shown here is derived from an EMBL/GenBank/DDBJ whole genome shotgun (WGS) entry which is preliminary data.</text>
</comment>
<reference evidence="3 4" key="1">
    <citation type="submission" date="2021-06" db="EMBL/GenBank/DDBJ databases">
        <title>Caerostris darwini draft genome.</title>
        <authorList>
            <person name="Kono N."/>
            <person name="Arakawa K."/>
        </authorList>
    </citation>
    <scope>NUCLEOTIDE SEQUENCE [LARGE SCALE GENOMIC DNA]</scope>
</reference>
<dbReference type="GO" id="GO:0005739">
    <property type="term" value="C:mitochondrion"/>
    <property type="evidence" value="ECO:0007669"/>
    <property type="project" value="TreeGrafter"/>
</dbReference>
<name>A0AAV4P881_9ARAC</name>
<dbReference type="GO" id="GO:0005886">
    <property type="term" value="C:plasma membrane"/>
    <property type="evidence" value="ECO:0007669"/>
    <property type="project" value="TreeGrafter"/>
</dbReference>
<evidence type="ECO:0000259" key="2">
    <source>
        <dbReference type="Pfam" id="PF03435"/>
    </source>
</evidence>
<comment type="similarity">
    <text evidence="1">Belongs to the saccharopine dehydrogenase family.</text>
</comment>
<proteinExistence type="inferred from homology"/>
<dbReference type="InterPro" id="IPR051276">
    <property type="entry name" value="Saccharopine_DH-like_oxidrdct"/>
</dbReference>
<organism evidence="3 4">
    <name type="scientific">Caerostris darwini</name>
    <dbReference type="NCBI Taxonomy" id="1538125"/>
    <lineage>
        <taxon>Eukaryota</taxon>
        <taxon>Metazoa</taxon>
        <taxon>Ecdysozoa</taxon>
        <taxon>Arthropoda</taxon>
        <taxon>Chelicerata</taxon>
        <taxon>Arachnida</taxon>
        <taxon>Araneae</taxon>
        <taxon>Araneomorphae</taxon>
        <taxon>Entelegynae</taxon>
        <taxon>Araneoidea</taxon>
        <taxon>Araneidae</taxon>
        <taxon>Caerostris</taxon>
    </lineage>
</organism>
<protein>
    <submittedName>
        <fullName evidence="3">Saccharopine dehydrogenase-like oxidoreductase</fullName>
    </submittedName>
</protein>
<dbReference type="InterPro" id="IPR036291">
    <property type="entry name" value="NAD(P)-bd_dom_sf"/>
</dbReference>
<evidence type="ECO:0000313" key="3">
    <source>
        <dbReference type="EMBL" id="GIX91332.1"/>
    </source>
</evidence>
<dbReference type="AlphaFoldDB" id="A0AAV4P881"/>
<dbReference type="GO" id="GO:0005811">
    <property type="term" value="C:lipid droplet"/>
    <property type="evidence" value="ECO:0007669"/>
    <property type="project" value="TreeGrafter"/>
</dbReference>
<feature type="domain" description="Saccharopine dehydrogenase NADP binding" evidence="2">
    <location>
        <begin position="2"/>
        <end position="133"/>
    </location>
</feature>